<dbReference type="InterPro" id="IPR006140">
    <property type="entry name" value="D-isomer_DH_NAD-bd"/>
</dbReference>
<evidence type="ECO:0000256" key="4">
    <source>
        <dbReference type="ARBA" id="ARBA00023027"/>
    </source>
</evidence>
<keyword evidence="9" id="KW-1185">Reference proteome</keyword>
<comment type="similarity">
    <text evidence="1 5">Belongs to the D-isomer specific 2-hydroxyacid dehydrogenase family.</text>
</comment>
<dbReference type="InterPro" id="IPR050857">
    <property type="entry name" value="D-2-hydroxyacid_DH"/>
</dbReference>
<evidence type="ECO:0000313" key="8">
    <source>
        <dbReference type="EMBL" id="RAO70257.1"/>
    </source>
</evidence>
<dbReference type="Proteomes" id="UP000249363">
    <property type="component" value="Unassembled WGS sequence"/>
</dbReference>
<dbReference type="InterPro" id="IPR029753">
    <property type="entry name" value="D-isomer_DH_CS"/>
</dbReference>
<feature type="domain" description="D-isomer specific 2-hydroxyacid dehydrogenase catalytic" evidence="6">
    <location>
        <begin position="9"/>
        <end position="315"/>
    </location>
</feature>
<proteinExistence type="inferred from homology"/>
<dbReference type="CDD" id="cd12173">
    <property type="entry name" value="PGDH_4"/>
    <property type="match status" value="1"/>
</dbReference>
<dbReference type="RefSeq" id="XP_040734773.1">
    <property type="nucleotide sequence ID" value="XM_040878836.1"/>
</dbReference>
<evidence type="ECO:0000259" key="7">
    <source>
        <dbReference type="Pfam" id="PF02826"/>
    </source>
</evidence>
<dbReference type="SUPFAM" id="SSF52283">
    <property type="entry name" value="Formate/glycerate dehydrogenase catalytic domain-like"/>
    <property type="match status" value="1"/>
</dbReference>
<dbReference type="OrthoDB" id="298012at2759"/>
<protein>
    <recommendedName>
        <fullName evidence="10">Phosphoglycerate dehydrogenase</fullName>
    </recommendedName>
</protein>
<name>A0A364L371_TALAM</name>
<keyword evidence="3 5" id="KW-0560">Oxidoreductase</keyword>
<dbReference type="GO" id="GO:0051287">
    <property type="term" value="F:NAD binding"/>
    <property type="evidence" value="ECO:0007669"/>
    <property type="project" value="InterPro"/>
</dbReference>
<evidence type="ECO:0000313" key="9">
    <source>
        <dbReference type="Proteomes" id="UP000249363"/>
    </source>
</evidence>
<dbReference type="SUPFAM" id="SSF51735">
    <property type="entry name" value="NAD(P)-binding Rossmann-fold domains"/>
    <property type="match status" value="1"/>
</dbReference>
<evidence type="ECO:0008006" key="10">
    <source>
        <dbReference type="Google" id="ProtNLM"/>
    </source>
</evidence>
<dbReference type="Pfam" id="PF00389">
    <property type="entry name" value="2-Hacid_dh"/>
    <property type="match status" value="1"/>
</dbReference>
<evidence type="ECO:0000256" key="3">
    <source>
        <dbReference type="ARBA" id="ARBA00023002"/>
    </source>
</evidence>
<keyword evidence="4" id="KW-0520">NAD</keyword>
<dbReference type="InterPro" id="IPR036291">
    <property type="entry name" value="NAD(P)-bd_dom_sf"/>
</dbReference>
<dbReference type="GO" id="GO:0008652">
    <property type="term" value="P:amino acid biosynthetic process"/>
    <property type="evidence" value="ECO:0007669"/>
    <property type="project" value="UniProtKB-KW"/>
</dbReference>
<sequence>MGSIQQFKIYVLDPFHQDAIDLVQSLPHVQVILPDDPQKTYWHADADGIMIRSDSRLTEEDFAKAACLRAVVKQGVGVDNIDLAGAKKHGIAVHNTPALNSESVAELSMALTLTLSRRVSEIDRAVRSGQRVVRSTMLSTSMFRKRVGVVGMGNIGKIVAQKWIGAFECEIVAYDPYAPADAWKGLNHIRVDALDKLLKDVDVVTLHVPLLESTRGLISDHELSIMKDNAILVNCARGGVVDEKALLRALDEKKMGGAALDVMEIEPPTLDVYGEFLKHENVIMTPHIGGSTKENQSRTGRAVVETLMDVLEGREAGGKLV</sequence>
<keyword evidence="2" id="KW-0028">Amino-acid biosynthesis</keyword>
<dbReference type="FunFam" id="3.40.50.720:FF:000203">
    <property type="entry name" value="D-3-phosphoglycerate dehydrogenase (SerA)"/>
    <property type="match status" value="1"/>
</dbReference>
<dbReference type="PANTHER" id="PTHR42789:SF1">
    <property type="entry name" value="D-ISOMER SPECIFIC 2-HYDROXYACID DEHYDROGENASE FAMILY PROTEIN (AFU_ORTHOLOGUE AFUA_6G10090)"/>
    <property type="match status" value="1"/>
</dbReference>
<feature type="domain" description="D-isomer specific 2-hydroxyacid dehydrogenase NAD-binding" evidence="7">
    <location>
        <begin position="109"/>
        <end position="289"/>
    </location>
</feature>
<organism evidence="8 9">
    <name type="scientific">Talaromyces amestolkiae</name>
    <dbReference type="NCBI Taxonomy" id="1196081"/>
    <lineage>
        <taxon>Eukaryota</taxon>
        <taxon>Fungi</taxon>
        <taxon>Dikarya</taxon>
        <taxon>Ascomycota</taxon>
        <taxon>Pezizomycotina</taxon>
        <taxon>Eurotiomycetes</taxon>
        <taxon>Eurotiomycetidae</taxon>
        <taxon>Eurotiales</taxon>
        <taxon>Trichocomaceae</taxon>
        <taxon>Talaromyces</taxon>
        <taxon>Talaromyces sect. Talaromyces</taxon>
    </lineage>
</organism>
<dbReference type="Gene3D" id="3.40.50.720">
    <property type="entry name" value="NAD(P)-binding Rossmann-like Domain"/>
    <property type="match status" value="2"/>
</dbReference>
<dbReference type="AlphaFoldDB" id="A0A364L371"/>
<dbReference type="PANTHER" id="PTHR42789">
    <property type="entry name" value="D-ISOMER SPECIFIC 2-HYDROXYACID DEHYDROGENASE FAMILY PROTEIN (AFU_ORTHOLOGUE AFUA_6G10090)"/>
    <property type="match status" value="1"/>
</dbReference>
<dbReference type="STRING" id="1196081.A0A364L371"/>
<comment type="caution">
    <text evidence="8">The sequence shown here is derived from an EMBL/GenBank/DDBJ whole genome shotgun (WGS) entry which is preliminary data.</text>
</comment>
<reference evidence="8 9" key="1">
    <citation type="journal article" date="2017" name="Biotechnol. Biofuels">
        <title>Differential beta-glucosidase expression as a function of carbon source availability in Talaromyces amestolkiae: a genomic and proteomic approach.</title>
        <authorList>
            <person name="de Eugenio L.I."/>
            <person name="Mendez-Liter J.A."/>
            <person name="Nieto-Dominguez M."/>
            <person name="Alonso L."/>
            <person name="Gil-Munoz J."/>
            <person name="Barriuso J."/>
            <person name="Prieto A."/>
            <person name="Martinez M.J."/>
        </authorList>
    </citation>
    <scope>NUCLEOTIDE SEQUENCE [LARGE SCALE GENOMIC DNA]</scope>
    <source>
        <strain evidence="8 9">CIB</strain>
    </source>
</reference>
<dbReference type="InterPro" id="IPR006139">
    <property type="entry name" value="D-isomer_2_OHA_DH_cat_dom"/>
</dbReference>
<dbReference type="EMBL" id="MIKG01000011">
    <property type="protein sequence ID" value="RAO70257.1"/>
    <property type="molecule type" value="Genomic_DNA"/>
</dbReference>
<dbReference type="InterPro" id="IPR029752">
    <property type="entry name" value="D-isomer_DH_CS1"/>
</dbReference>
<evidence type="ECO:0000256" key="5">
    <source>
        <dbReference type="RuleBase" id="RU003719"/>
    </source>
</evidence>
<gene>
    <name evidence="8" type="ORF">BHQ10_006269</name>
</gene>
<dbReference type="Pfam" id="PF02826">
    <property type="entry name" value="2-Hacid_dh_C"/>
    <property type="match status" value="1"/>
</dbReference>
<dbReference type="PROSITE" id="PS00065">
    <property type="entry name" value="D_2_HYDROXYACID_DH_1"/>
    <property type="match status" value="1"/>
</dbReference>
<dbReference type="PROSITE" id="PS00671">
    <property type="entry name" value="D_2_HYDROXYACID_DH_3"/>
    <property type="match status" value="1"/>
</dbReference>
<dbReference type="GO" id="GO:0016616">
    <property type="term" value="F:oxidoreductase activity, acting on the CH-OH group of donors, NAD or NADP as acceptor"/>
    <property type="evidence" value="ECO:0007669"/>
    <property type="project" value="InterPro"/>
</dbReference>
<evidence type="ECO:0000259" key="6">
    <source>
        <dbReference type="Pfam" id="PF00389"/>
    </source>
</evidence>
<evidence type="ECO:0000256" key="1">
    <source>
        <dbReference type="ARBA" id="ARBA00005854"/>
    </source>
</evidence>
<evidence type="ECO:0000256" key="2">
    <source>
        <dbReference type="ARBA" id="ARBA00022605"/>
    </source>
</evidence>
<dbReference type="GeneID" id="63795485"/>
<accession>A0A364L371</accession>